<protein>
    <submittedName>
        <fullName evidence="1">Uncharacterized protein</fullName>
    </submittedName>
</protein>
<evidence type="ECO:0000313" key="1">
    <source>
        <dbReference type="EMBL" id="EKV09114.1"/>
    </source>
</evidence>
<sequence length="57" mass="6487">MRILHVANVVARVLNFLPAQSEKTGDNITISLECLRQLEERVIDDISQILSKYVLGY</sequence>
<comment type="caution">
    <text evidence="1">The sequence shown here is derived from an EMBL/GenBank/DDBJ whole genome shotgun (WGS) entry which is preliminary data.</text>
</comment>
<evidence type="ECO:0000313" key="2">
    <source>
        <dbReference type="Proteomes" id="UP000009886"/>
    </source>
</evidence>
<dbReference type="KEGG" id="pdp:PDIP_66250"/>
<proteinExistence type="predicted"/>
<dbReference type="VEuPathDB" id="FungiDB:PDIP_66250"/>
<accession>K9FIM7</accession>
<dbReference type="OrthoDB" id="27934at2759"/>
<dbReference type="AlphaFoldDB" id="K9FIM7"/>
<dbReference type="HOGENOM" id="CLU_2997143_0_0_1"/>
<organism evidence="1 2">
    <name type="scientific">Penicillium digitatum (strain Pd1 / CECT 20795)</name>
    <name type="common">Green mold</name>
    <dbReference type="NCBI Taxonomy" id="1170230"/>
    <lineage>
        <taxon>Eukaryota</taxon>
        <taxon>Fungi</taxon>
        <taxon>Dikarya</taxon>
        <taxon>Ascomycota</taxon>
        <taxon>Pezizomycotina</taxon>
        <taxon>Eurotiomycetes</taxon>
        <taxon>Eurotiomycetidae</taxon>
        <taxon>Eurotiales</taxon>
        <taxon>Aspergillaceae</taxon>
        <taxon>Penicillium</taxon>
    </lineage>
</organism>
<gene>
    <name evidence="1" type="ORF">PDIP_66250</name>
</gene>
<reference evidence="2" key="1">
    <citation type="journal article" date="2012" name="BMC Genomics">
        <title>Genome sequence of the necrotrophic fungus Penicillium digitatum, the main postharvest pathogen of citrus.</title>
        <authorList>
            <person name="Marcet-Houben M."/>
            <person name="Ballester A.-R."/>
            <person name="de la Fuente B."/>
            <person name="Harries E."/>
            <person name="Marcos J.F."/>
            <person name="Gonzalez-Candelas L."/>
            <person name="Gabaldon T."/>
        </authorList>
    </citation>
    <scope>NUCLEOTIDE SEQUENCE [LARGE SCALE GENOMIC DNA]</scope>
    <source>
        <strain evidence="2">Pd1 / CECT 20795</strain>
    </source>
</reference>
<dbReference type="EMBL" id="AKCU01000434">
    <property type="protein sequence ID" value="EKV09114.1"/>
    <property type="molecule type" value="Genomic_DNA"/>
</dbReference>
<name>K9FIM7_PEND1</name>
<dbReference type="Proteomes" id="UP000009886">
    <property type="component" value="Unassembled WGS sequence"/>
</dbReference>